<feature type="compositionally biased region" description="Polar residues" evidence="19">
    <location>
        <begin position="649"/>
        <end position="670"/>
    </location>
</feature>
<evidence type="ECO:0000256" key="15">
    <source>
        <dbReference type="ARBA" id="ARBA00023242"/>
    </source>
</evidence>
<dbReference type="InterPro" id="IPR000362">
    <property type="entry name" value="Fumarate_lyase_fam"/>
</dbReference>
<dbReference type="Pfam" id="PF00176">
    <property type="entry name" value="SNF2-rel_dom"/>
    <property type="match status" value="1"/>
</dbReference>
<dbReference type="PRINTS" id="PR00149">
    <property type="entry name" value="FUMRATELYASE"/>
</dbReference>
<dbReference type="PROSITE" id="PS00163">
    <property type="entry name" value="FUMARATE_LYASES"/>
    <property type="match status" value="1"/>
</dbReference>
<dbReference type="GO" id="GO:0004333">
    <property type="term" value="F:fumarate hydratase activity"/>
    <property type="evidence" value="ECO:0007669"/>
    <property type="project" value="InterPro"/>
</dbReference>
<feature type="region of interest" description="Disordered" evidence="19">
    <location>
        <begin position="550"/>
        <end position="571"/>
    </location>
</feature>
<dbReference type="InterPro" id="IPR008948">
    <property type="entry name" value="L-Aspartase-like"/>
</dbReference>
<evidence type="ECO:0000256" key="6">
    <source>
        <dbReference type="ARBA" id="ARBA00022763"/>
    </source>
</evidence>
<dbReference type="CDD" id="cd01362">
    <property type="entry name" value="Fumarase_classII"/>
    <property type="match status" value="1"/>
</dbReference>
<dbReference type="GO" id="GO:0016887">
    <property type="term" value="F:ATP hydrolysis activity"/>
    <property type="evidence" value="ECO:0007669"/>
    <property type="project" value="TreeGrafter"/>
</dbReference>
<comment type="catalytic activity">
    <reaction evidence="16 18">
        <text>ATP + H2O = ADP + phosphate + H(+)</text>
        <dbReference type="Rhea" id="RHEA:13065"/>
        <dbReference type="ChEBI" id="CHEBI:15377"/>
        <dbReference type="ChEBI" id="CHEBI:15378"/>
        <dbReference type="ChEBI" id="CHEBI:30616"/>
        <dbReference type="ChEBI" id="CHEBI:43474"/>
        <dbReference type="ChEBI" id="CHEBI:456216"/>
    </reaction>
</comment>
<dbReference type="EMBL" id="SGPK01000134">
    <property type="protein sequence ID" value="THH07628.1"/>
    <property type="molecule type" value="Genomic_DNA"/>
</dbReference>
<keyword evidence="15" id="KW-0539">Nucleus</keyword>
<dbReference type="Pfam" id="PF00271">
    <property type="entry name" value="Helicase_C"/>
    <property type="match status" value="1"/>
</dbReference>
<keyword evidence="6 18" id="KW-0227">DNA damage</keyword>
<evidence type="ECO:0000256" key="10">
    <source>
        <dbReference type="ARBA" id="ARBA00023125"/>
    </source>
</evidence>
<feature type="domain" description="DBINO" evidence="22">
    <location>
        <begin position="1073"/>
        <end position="1198"/>
    </location>
</feature>
<keyword evidence="24" id="KW-1185">Reference proteome</keyword>
<dbReference type="OrthoDB" id="372624at2759"/>
<dbReference type="PANTHER" id="PTHR45685">
    <property type="entry name" value="HELICASE SRCAP-RELATED"/>
    <property type="match status" value="1"/>
</dbReference>
<feature type="region of interest" description="Disordered" evidence="19">
    <location>
        <begin position="588"/>
        <end position="747"/>
    </location>
</feature>
<dbReference type="InterPro" id="IPR038718">
    <property type="entry name" value="SNF2-like_sf"/>
</dbReference>
<evidence type="ECO:0000256" key="18">
    <source>
        <dbReference type="RuleBase" id="RU368001"/>
    </source>
</evidence>
<dbReference type="PROSITE" id="PS51192">
    <property type="entry name" value="HELICASE_ATP_BIND_1"/>
    <property type="match status" value="1"/>
</dbReference>
<dbReference type="Proteomes" id="UP000308199">
    <property type="component" value="Unassembled WGS sequence"/>
</dbReference>
<dbReference type="Pfam" id="PF00206">
    <property type="entry name" value="Lyase_1"/>
    <property type="match status" value="1"/>
</dbReference>
<dbReference type="Gene3D" id="1.10.40.30">
    <property type="entry name" value="Fumarase/aspartase (C-terminal domain)"/>
    <property type="match status" value="1"/>
</dbReference>
<dbReference type="Gene3D" id="3.40.50.10810">
    <property type="entry name" value="Tandem AAA-ATPase domain"/>
    <property type="match status" value="1"/>
</dbReference>
<dbReference type="GO" id="GO:0003677">
    <property type="term" value="F:DNA binding"/>
    <property type="evidence" value="ECO:0007669"/>
    <property type="project" value="UniProtKB-UniRule"/>
</dbReference>
<evidence type="ECO:0000256" key="11">
    <source>
        <dbReference type="ARBA" id="ARBA00023159"/>
    </source>
</evidence>
<feature type="compositionally biased region" description="Basic residues" evidence="19">
    <location>
        <begin position="2154"/>
        <end position="2179"/>
    </location>
</feature>
<dbReference type="InterPro" id="IPR020838">
    <property type="entry name" value="DBINO"/>
</dbReference>
<feature type="domain" description="Helicase ATP-binding" evidence="20">
    <location>
        <begin position="1343"/>
        <end position="1515"/>
    </location>
</feature>
<evidence type="ECO:0000256" key="12">
    <source>
        <dbReference type="ARBA" id="ARBA00023163"/>
    </source>
</evidence>
<comment type="caution">
    <text evidence="23">The sequence shown here is derived from an EMBL/GenBank/DDBJ whole genome shotgun (WGS) entry which is preliminary data.</text>
</comment>
<feature type="compositionally biased region" description="Low complexity" evidence="19">
    <location>
        <begin position="593"/>
        <end position="613"/>
    </location>
</feature>
<dbReference type="FunFam" id="3.40.50.10810:FF:000022">
    <property type="entry name" value="Blast:Putative DNA helicase Ino80"/>
    <property type="match status" value="1"/>
</dbReference>
<dbReference type="FunFam" id="1.20.200.10:FF:000001">
    <property type="entry name" value="Fumarate hydratase, mitochondrial"/>
    <property type="match status" value="1"/>
</dbReference>
<feature type="compositionally biased region" description="Basic and acidic residues" evidence="19">
    <location>
        <begin position="629"/>
        <end position="639"/>
    </location>
</feature>
<dbReference type="GO" id="GO:0031011">
    <property type="term" value="C:Ino80 complex"/>
    <property type="evidence" value="ECO:0007669"/>
    <property type="project" value="UniProtKB-UniRule"/>
</dbReference>
<dbReference type="SUPFAM" id="SSF52540">
    <property type="entry name" value="P-loop containing nucleoside triphosphate hydrolases"/>
    <property type="match status" value="2"/>
</dbReference>
<dbReference type="InterPro" id="IPR050520">
    <property type="entry name" value="INO80/SWR1_helicase"/>
</dbReference>
<dbReference type="GO" id="GO:0006099">
    <property type="term" value="P:tricarboxylic acid cycle"/>
    <property type="evidence" value="ECO:0007669"/>
    <property type="project" value="InterPro"/>
</dbReference>
<feature type="compositionally biased region" description="Basic residues" evidence="19">
    <location>
        <begin position="986"/>
        <end position="995"/>
    </location>
</feature>
<dbReference type="PROSITE" id="PS51413">
    <property type="entry name" value="DBINO"/>
    <property type="match status" value="1"/>
</dbReference>
<accession>A0A4S4L9R0</accession>
<dbReference type="SUPFAM" id="SSF48557">
    <property type="entry name" value="L-aspartase-like"/>
    <property type="match status" value="1"/>
</dbReference>
<comment type="subunit">
    <text evidence="18">Component of the INO80 chromatin-remodeling complex.</text>
</comment>
<dbReference type="InterPro" id="IPR024083">
    <property type="entry name" value="Fumarase/histidase_N"/>
</dbReference>
<dbReference type="Gene3D" id="3.40.50.300">
    <property type="entry name" value="P-loop containing nucleotide triphosphate hydrolases"/>
    <property type="match status" value="1"/>
</dbReference>
<feature type="region of interest" description="Disordered" evidence="19">
    <location>
        <begin position="837"/>
        <end position="914"/>
    </location>
</feature>
<dbReference type="NCBIfam" id="TIGR00979">
    <property type="entry name" value="fumC_II"/>
    <property type="match status" value="1"/>
</dbReference>
<comment type="function">
    <text evidence="17">Catalyzes the reversible stereospecific interconversion of fumarate to L-malate. In mitochondrion, catalyzes the hydration of fumarate to L-malate in the tricarboxylic acid (TCA) cycle to facilitate a transition step in the production of energy in the form of NADH. In cytoplasm and nucleus, involved in DNA repair in response to DNA damage: following DNA double-strand breaks (DSBs), translocates from the cytosol to the nucleus and promotes DNA repair by catalyzing the dehydration of L-malate to fumarate.</text>
</comment>
<feature type="region of interest" description="Disordered" evidence="19">
    <location>
        <begin position="2126"/>
        <end position="2189"/>
    </location>
</feature>
<evidence type="ECO:0000259" key="22">
    <source>
        <dbReference type="PROSITE" id="PS51413"/>
    </source>
</evidence>
<evidence type="ECO:0000256" key="9">
    <source>
        <dbReference type="ARBA" id="ARBA00023015"/>
    </source>
</evidence>
<evidence type="ECO:0000256" key="5">
    <source>
        <dbReference type="ARBA" id="ARBA00022741"/>
    </source>
</evidence>
<comment type="similarity">
    <text evidence="3">Belongs to the class-II fumarase/aspartase family. Fumarase subfamily.</text>
</comment>
<evidence type="ECO:0000259" key="21">
    <source>
        <dbReference type="PROSITE" id="PS51194"/>
    </source>
</evidence>
<sequence>MTQYRAERDTFGELKVPADRYWGAQTQRSLQNFDIGGPTERLPPPLIKAFGILKKAASIVNITYGLDPKVGAAIQQAADDVISGKLIDHFPLVVFQTGSGTQSNMNTNEVISNRAIEILGGELGSKRPVHPNDHVNMSQSSNDTFPTAMHVAAVMEINSSLLPALTGLRDALDTKANAFKDIIKIGRTHLQDATPLTLGQEFSGYVQQLTNGIERVKDTLPRLSLLAQGGTAVGTGLNTKKGFDVKIAEEISKLTGYEFKTAPNKFEALAAHDALVEAHGALNVVACSLMKIANDIRYLGSGPRCGLGELSLPENEPGSSIMPGKVNPTQCEALTMVAAQVIGNQTTVSVAGSYGQFELNVFKPVIIKNVLQSLRLLADGARSFTKHCVVGIEANEKRIRQLLNESLMLATILNSHLGYDNVAKCAKKAHKEGTTLKEATMSLGFLTANEFDEKVRPELMLHPDEQSPVLACPTRITIVHYDLSITQRAQNKTGISEVIGSIGVWAVNVSSVPSVPPAMSLSLILNDEPVEPIQVSAPVPMRTVEPAFVDTYRRSPPPHSPYSGHFGRSSTSASASVARNDYADRAAADDGYGRVASRSPPPWSHGGPSGSSSKRVSPVLSRDPGPDEALPRLRERTYESGEYDDGPSVYQTPYPASSEWQNGSVQQPSESGDGGYQEQEPQSAGRTRRQRSMAYKEGSAESSSRKKKKTSDDADFQPGRRYGTRRQPPRTKQFQSNATSVDLPAPEPTEEELRAVMSDLSDCEEIWIEEMSNYYLETQKRQRQVELWFEDSCVARNNEVARKTSNKYATRIARIPHVPPRPLYVVPRTFEDKRLRRSPSDFQDGNSLGLEFIGNPEYPGQGDNNSGAEEAARELEESVLGGPSTMRRSHFNRRKRDAASALSDGSSDLDVPNADWRNRETFPVKKRKFDSFEDNITDDLERSIAGDEPQSISAAMTRKPYVPRTGKGKGRATPVPSVAGSDAGAPKHKKRGGPRKKGDPLALRAQEVGTPSAAASVAGDITPTPSGPPSPALSATMIYEIGEVVPPMKRAKRVDEQTMYKRIMGLEEAQRKVWLNMSRRDVAKVYKHHLTGYQARQVQMKRTATLCSTQAKRPVQRTIKTAKEVQSKAKRLMREMMVFWKKNEKEERDMRKRAEKEADNRAKEEEEKREAARQARKLEFLISQTELYSHFVGNKLKTAELEGSAGADSMVPKGAMALDEEFSLADINFDDDDESVLHAHARRNAKEAIALAKARASQFDAQSALERKTNEALSLAKAQAHLRDDDEFTEKADKPSGALVDLDSDELNFQNPTSLTGPLTISQPHMLQAQLKEYQLKGLNWLGTLYEQGINGILADEMGLGKTVQSISLLAYLAEAHDIWGPFLVVAPASTLHNWQQELSRFVPQLKALPYWGNVKDRATLRKFWSKKEISYNQDAPFHVLITSYQLITQDQQYFQRVKWQYMVLDEAQNIKNSSSVRWKTLLGFHCRNRLLLTGTPIQNNMQELWALLHFIMPSLFDSHDEFNEWFSKDIETAAAENKGSKLNEHQLRRLHMILKPFMLRRVKRHVQNELSDKIEIDIYVDLSARQRALYKALRANVSVAELIEKAANIGDAEAARTLMNLVMQFRKVCNHPELFERADVLAPFSFSEYGRPGSIAREGDFISCHYSTRSPLEFSIPELFYRDGGLLSVPNENSPPSPEGGIMRSLLSIWSSSWIERSIEENDRSPFNFVPLLGMTASEAHSLHFHSTIRRFIIAAAIETKRVMEDPFVMDPYFDAYETRDRFRISKSFSLRHLDVAEGLPPLHEIARDSWMESCLSRPGLRWFVPPVIAPPTTMYSADRNYVERQTQLLDAPEESLALFGIPPESRENQVICDEFVERLPGVPLNGLMGESPVDQLPLSYMQVPEAKRLIYDSAKLARLDALLHELKAGDHRVLVYFQMTRMMDLMEEYLIYRQYKYLRLDGSSKLEDRRDMVIDWQTRPDIFVFLLSTRAGGLGINLTAADTVVFYDHDWNPSNDAQAMDRAHRLGQTRQVTVYRLITRGTIDERIVQLARVKKDVQDIVVGNKQLTDVAKPNEIVSLLLNDDELANLEKQGSDNVVSKKSGNRDTDGTSAVVHDLWAEEGDDFFGHSNSTAAAPVADEDDGTPDPGASTRGKKRRGAAGAPRGRKPGPKKGYKRKATGEKVVEDV</sequence>
<dbReference type="Pfam" id="PF13892">
    <property type="entry name" value="DBINO"/>
    <property type="match status" value="1"/>
</dbReference>
<evidence type="ECO:0000256" key="13">
    <source>
        <dbReference type="ARBA" id="ARBA00023204"/>
    </source>
</evidence>
<dbReference type="InterPro" id="IPR049730">
    <property type="entry name" value="SNF2/RAD54-like_C"/>
</dbReference>
<feature type="region of interest" description="Disordered" evidence="19">
    <location>
        <begin position="1145"/>
        <end position="1170"/>
    </location>
</feature>
<dbReference type="GO" id="GO:0006338">
    <property type="term" value="P:chromatin remodeling"/>
    <property type="evidence" value="ECO:0007669"/>
    <property type="project" value="UniProtKB-UniRule"/>
</dbReference>
<evidence type="ECO:0000256" key="14">
    <source>
        <dbReference type="ARBA" id="ARBA00023239"/>
    </source>
</evidence>
<feature type="compositionally biased region" description="Low complexity" evidence="19">
    <location>
        <begin position="899"/>
        <end position="910"/>
    </location>
</feature>
<evidence type="ECO:0000256" key="4">
    <source>
        <dbReference type="ARBA" id="ARBA00019805"/>
    </source>
</evidence>
<evidence type="ECO:0000256" key="2">
    <source>
        <dbReference type="ARBA" id="ARBA00007025"/>
    </source>
</evidence>
<dbReference type="Pfam" id="PF10415">
    <property type="entry name" value="FumaraseC_C"/>
    <property type="match status" value="1"/>
</dbReference>
<keyword evidence="12" id="KW-0804">Transcription</keyword>
<dbReference type="InterPro" id="IPR005677">
    <property type="entry name" value="Fum_hydII"/>
</dbReference>
<keyword evidence="5" id="KW-0547">Nucleotide-binding</keyword>
<evidence type="ECO:0000256" key="7">
    <source>
        <dbReference type="ARBA" id="ARBA00022801"/>
    </source>
</evidence>
<dbReference type="FunFam" id="1.10.40.30:FF:000002">
    <property type="entry name" value="Fumarate hydratase class II"/>
    <property type="match status" value="1"/>
</dbReference>
<dbReference type="EC" id="3.6.4.-" evidence="18"/>
<dbReference type="GO" id="GO:0042393">
    <property type="term" value="F:histone binding"/>
    <property type="evidence" value="ECO:0007669"/>
    <property type="project" value="TreeGrafter"/>
</dbReference>
<feature type="domain" description="Helicase C-terminal" evidence="21">
    <location>
        <begin position="1920"/>
        <end position="2070"/>
    </location>
</feature>
<comment type="subcellular location">
    <subcellularLocation>
        <location evidence="1 18">Nucleus</location>
    </subcellularLocation>
</comment>
<feature type="region of interest" description="Disordered" evidence="19">
    <location>
        <begin position="940"/>
        <end position="1033"/>
    </location>
</feature>
<evidence type="ECO:0000256" key="1">
    <source>
        <dbReference type="ARBA" id="ARBA00004123"/>
    </source>
</evidence>
<dbReference type="CDD" id="cd18793">
    <property type="entry name" value="SF2_C_SNF"/>
    <property type="match status" value="1"/>
</dbReference>
<reference evidence="23 24" key="1">
    <citation type="submission" date="2019-02" db="EMBL/GenBank/DDBJ databases">
        <title>Genome sequencing of the rare red list fungi Phellinidium pouzarii.</title>
        <authorList>
            <person name="Buettner E."/>
            <person name="Kellner H."/>
        </authorList>
    </citation>
    <scope>NUCLEOTIDE SEQUENCE [LARGE SCALE GENOMIC DNA]</scope>
    <source>
        <strain evidence="23 24">DSM 108285</strain>
    </source>
</reference>
<dbReference type="InterPro" id="IPR001650">
    <property type="entry name" value="Helicase_C-like"/>
</dbReference>
<evidence type="ECO:0000259" key="20">
    <source>
        <dbReference type="PROSITE" id="PS51192"/>
    </source>
</evidence>
<dbReference type="Gene3D" id="1.20.200.10">
    <property type="entry name" value="Fumarase/aspartase (Central domain)"/>
    <property type="match status" value="1"/>
</dbReference>
<evidence type="ECO:0000256" key="19">
    <source>
        <dbReference type="SAM" id="MobiDB-lite"/>
    </source>
</evidence>
<keyword evidence="13 18" id="KW-0234">DNA repair</keyword>
<dbReference type="PROSITE" id="PS51194">
    <property type="entry name" value="HELICASE_CTER"/>
    <property type="match status" value="1"/>
</dbReference>
<organism evidence="23 24">
    <name type="scientific">Phellinidium pouzarii</name>
    <dbReference type="NCBI Taxonomy" id="167371"/>
    <lineage>
        <taxon>Eukaryota</taxon>
        <taxon>Fungi</taxon>
        <taxon>Dikarya</taxon>
        <taxon>Basidiomycota</taxon>
        <taxon>Agaricomycotina</taxon>
        <taxon>Agaricomycetes</taxon>
        <taxon>Hymenochaetales</taxon>
        <taxon>Hymenochaetaceae</taxon>
        <taxon>Phellinidium</taxon>
    </lineage>
</organism>
<dbReference type="HAMAP" id="MF_00743">
    <property type="entry name" value="FumaraseC"/>
    <property type="match status" value="1"/>
</dbReference>
<dbReference type="InterPro" id="IPR027417">
    <property type="entry name" value="P-loop_NTPase"/>
</dbReference>
<dbReference type="InterPro" id="IPR020557">
    <property type="entry name" value="Fumarate_lyase_CS"/>
</dbReference>
<feature type="compositionally biased region" description="Polar residues" evidence="19">
    <location>
        <begin position="730"/>
        <end position="740"/>
    </location>
</feature>
<keyword evidence="14" id="KW-0456">Lyase</keyword>
<evidence type="ECO:0000256" key="3">
    <source>
        <dbReference type="ARBA" id="ARBA00009084"/>
    </source>
</evidence>
<keyword evidence="8 18" id="KW-0067">ATP-binding</keyword>
<dbReference type="PANTHER" id="PTHR45685:SF2">
    <property type="entry name" value="CHROMATIN-REMODELING ATPASE INO80"/>
    <property type="match status" value="1"/>
</dbReference>
<keyword evidence="9" id="KW-0805">Transcription regulation</keyword>
<dbReference type="GO" id="GO:0006281">
    <property type="term" value="P:DNA repair"/>
    <property type="evidence" value="ECO:0007669"/>
    <property type="project" value="UniProtKB-UniRule"/>
</dbReference>
<comment type="function">
    <text evidence="18">ATPase component of the INO80 complex which remodels chromatin by shifting nucleosomes and is involved in DNA repair.</text>
</comment>
<dbReference type="GO" id="GO:0005524">
    <property type="term" value="F:ATP binding"/>
    <property type="evidence" value="ECO:0007669"/>
    <property type="project" value="UniProtKB-UniRule"/>
</dbReference>
<dbReference type="InterPro" id="IPR022761">
    <property type="entry name" value="Fumarate_lyase_N"/>
</dbReference>
<keyword evidence="11" id="KW-0010">Activator</keyword>
<proteinExistence type="inferred from homology"/>
<comment type="similarity">
    <text evidence="2 18">Belongs to the SNF2/RAD54 helicase family.</text>
</comment>
<dbReference type="NCBIfam" id="NF008909">
    <property type="entry name" value="PRK12273.1"/>
    <property type="match status" value="1"/>
</dbReference>
<evidence type="ECO:0000313" key="24">
    <source>
        <dbReference type="Proteomes" id="UP000308199"/>
    </source>
</evidence>
<dbReference type="Gene3D" id="1.10.275.10">
    <property type="entry name" value="Fumarase/aspartase (N-terminal domain)"/>
    <property type="match status" value="1"/>
</dbReference>
<keyword evidence="10 18" id="KW-0238">DNA-binding</keyword>
<dbReference type="InterPro" id="IPR018951">
    <property type="entry name" value="Fumarase_C_C"/>
</dbReference>
<dbReference type="FunFam" id="1.10.275.10:FF:000001">
    <property type="entry name" value="Fumarate hydratase, mitochondrial"/>
    <property type="match status" value="1"/>
</dbReference>
<feature type="compositionally biased region" description="Basic residues" evidence="19">
    <location>
        <begin position="887"/>
        <end position="896"/>
    </location>
</feature>
<keyword evidence="7 18" id="KW-0378">Hydrolase</keyword>
<dbReference type="SMART" id="SM00487">
    <property type="entry name" value="DEXDc"/>
    <property type="match status" value="1"/>
</dbReference>
<evidence type="ECO:0000256" key="8">
    <source>
        <dbReference type="ARBA" id="ARBA00022840"/>
    </source>
</evidence>
<dbReference type="GO" id="GO:0006106">
    <property type="term" value="P:fumarate metabolic process"/>
    <property type="evidence" value="ECO:0007669"/>
    <property type="project" value="InterPro"/>
</dbReference>
<feature type="compositionally biased region" description="Basic and acidic residues" evidence="19">
    <location>
        <begin position="2180"/>
        <end position="2189"/>
    </location>
</feature>
<gene>
    <name evidence="23" type="ORF">EW145_g3261</name>
</gene>
<dbReference type="SMART" id="SM00490">
    <property type="entry name" value="HELICc"/>
    <property type="match status" value="1"/>
</dbReference>
<protein>
    <recommendedName>
        <fullName evidence="4 18">Chromatin-remodeling ATPase INO80</fullName>
        <ecNumber evidence="18">3.6.4.-</ecNumber>
    </recommendedName>
</protein>
<name>A0A4S4L9R0_9AGAM</name>
<evidence type="ECO:0000256" key="16">
    <source>
        <dbReference type="ARBA" id="ARBA00049360"/>
    </source>
</evidence>
<evidence type="ECO:0000256" key="17">
    <source>
        <dbReference type="ARBA" id="ARBA00056821"/>
    </source>
</evidence>
<evidence type="ECO:0000313" key="23">
    <source>
        <dbReference type="EMBL" id="THH07628.1"/>
    </source>
</evidence>
<comment type="domain">
    <text evidence="18">The DBINO region is involved in binding to DNA.</text>
</comment>
<dbReference type="InterPro" id="IPR000330">
    <property type="entry name" value="SNF2_N"/>
</dbReference>
<dbReference type="InterPro" id="IPR014001">
    <property type="entry name" value="Helicase_ATP-bd"/>
</dbReference>